<proteinExistence type="predicted"/>
<sequence length="114" mass="12477">MREAIERPFDVDEEHGEVSAGPAPSKVETTSAMESAVHLQRRKPVCWSARNPQVRATHSSRARAMASITLQAAEVRETGRYEDSSPAGFLPFRMGATMAVRKASGTCPDHQILL</sequence>
<organism evidence="1 2">
    <name type="scientific">Dermacentor silvarum</name>
    <name type="common">Tick</name>
    <dbReference type="NCBI Taxonomy" id="543639"/>
    <lineage>
        <taxon>Eukaryota</taxon>
        <taxon>Metazoa</taxon>
        <taxon>Ecdysozoa</taxon>
        <taxon>Arthropoda</taxon>
        <taxon>Chelicerata</taxon>
        <taxon>Arachnida</taxon>
        <taxon>Acari</taxon>
        <taxon>Parasitiformes</taxon>
        <taxon>Ixodida</taxon>
        <taxon>Ixodoidea</taxon>
        <taxon>Ixodidae</taxon>
        <taxon>Rhipicephalinae</taxon>
        <taxon>Dermacentor</taxon>
    </lineage>
</organism>
<evidence type="ECO:0000313" key="1">
    <source>
        <dbReference type="EMBL" id="KAH7959576.1"/>
    </source>
</evidence>
<name>A0ACB8D5A4_DERSI</name>
<reference evidence="1" key="1">
    <citation type="submission" date="2020-05" db="EMBL/GenBank/DDBJ databases">
        <title>Large-scale comparative analyses of tick genomes elucidate their genetic diversity and vector capacities.</title>
        <authorList>
            <person name="Jia N."/>
            <person name="Wang J."/>
            <person name="Shi W."/>
            <person name="Du L."/>
            <person name="Sun Y."/>
            <person name="Zhan W."/>
            <person name="Jiang J."/>
            <person name="Wang Q."/>
            <person name="Zhang B."/>
            <person name="Ji P."/>
            <person name="Sakyi L.B."/>
            <person name="Cui X."/>
            <person name="Yuan T."/>
            <person name="Jiang B."/>
            <person name="Yang W."/>
            <person name="Lam T.T.-Y."/>
            <person name="Chang Q."/>
            <person name="Ding S."/>
            <person name="Wang X."/>
            <person name="Zhu J."/>
            <person name="Ruan X."/>
            <person name="Zhao L."/>
            <person name="Wei J."/>
            <person name="Que T."/>
            <person name="Du C."/>
            <person name="Cheng J."/>
            <person name="Dai P."/>
            <person name="Han X."/>
            <person name="Huang E."/>
            <person name="Gao Y."/>
            <person name="Liu J."/>
            <person name="Shao H."/>
            <person name="Ye R."/>
            <person name="Li L."/>
            <person name="Wei W."/>
            <person name="Wang X."/>
            <person name="Wang C."/>
            <person name="Yang T."/>
            <person name="Huo Q."/>
            <person name="Li W."/>
            <person name="Guo W."/>
            <person name="Chen H."/>
            <person name="Zhou L."/>
            <person name="Ni X."/>
            <person name="Tian J."/>
            <person name="Zhou Y."/>
            <person name="Sheng Y."/>
            <person name="Liu T."/>
            <person name="Pan Y."/>
            <person name="Xia L."/>
            <person name="Li J."/>
            <person name="Zhao F."/>
            <person name="Cao W."/>
        </authorList>
    </citation>
    <scope>NUCLEOTIDE SEQUENCE</scope>
    <source>
        <strain evidence="1">Dsil-2018</strain>
    </source>
</reference>
<protein>
    <submittedName>
        <fullName evidence="1">Uncharacterized protein</fullName>
    </submittedName>
</protein>
<keyword evidence="2" id="KW-1185">Reference proteome</keyword>
<evidence type="ECO:0000313" key="2">
    <source>
        <dbReference type="Proteomes" id="UP000821865"/>
    </source>
</evidence>
<gene>
    <name evidence="1" type="ORF">HPB49_012056</name>
</gene>
<accession>A0ACB8D5A4</accession>
<comment type="caution">
    <text evidence="1">The sequence shown here is derived from an EMBL/GenBank/DDBJ whole genome shotgun (WGS) entry which is preliminary data.</text>
</comment>
<dbReference type="Proteomes" id="UP000821865">
    <property type="component" value="Chromosome 3"/>
</dbReference>
<dbReference type="EMBL" id="CM023472">
    <property type="protein sequence ID" value="KAH7959576.1"/>
    <property type="molecule type" value="Genomic_DNA"/>
</dbReference>